<sequence>MPEVIQTGRYRLQRVLTGQFDGKVCLTKAFVQVGDTGPSSHRSG</sequence>
<dbReference type="EMBL" id="PP935706">
    <property type="protein sequence ID" value="XDJ01672.1"/>
    <property type="molecule type" value="Genomic_DNA"/>
</dbReference>
<evidence type="ECO:0000313" key="1">
    <source>
        <dbReference type="EMBL" id="XDJ01672.1"/>
    </source>
</evidence>
<organism evidence="1">
    <name type="scientific">Salmonella phage vB_SE130_2P</name>
    <dbReference type="NCBI Taxonomy" id="3236707"/>
    <lineage>
        <taxon>Viruses</taxon>
    </lineage>
</organism>
<protein>
    <submittedName>
        <fullName evidence="1">Uncharacterized protein</fullName>
    </submittedName>
</protein>
<accession>A0AB39C4X8</accession>
<proteinExistence type="predicted"/>
<name>A0AB39C4X8_9VIRU</name>
<reference evidence="1" key="1">
    <citation type="submission" date="2024-06" db="EMBL/GenBank/DDBJ databases">
        <authorList>
            <person name="Mutai I.J."/>
            <person name="Gurusinghe A."/>
            <person name="Wang B."/>
            <person name="Clark M."/>
            <person name="Bhandare S.G."/>
        </authorList>
    </citation>
    <scope>NUCLEOTIDE SEQUENCE</scope>
</reference>